<sequence>MIERQCEVCGVPMILKRPNSSRKYCDSCAKKVRMENQKIAQEQLKLKRKAEKIRERDKLGSFLRELDTYNNERRKRGECPISYGKYVAMRRGLIAEV</sequence>
<gene>
    <name evidence="1" type="ORF">TQ39_17615</name>
</gene>
<comment type="caution">
    <text evidence="1">The sequence shown here is derived from an EMBL/GenBank/DDBJ whole genome shotgun (WGS) entry which is preliminary data.</text>
</comment>
<evidence type="ECO:0000313" key="1">
    <source>
        <dbReference type="EMBL" id="KJF38538.1"/>
    </source>
</evidence>
<organism evidence="1 2">
    <name type="scientific">Ruthenibacterium lactatiformans</name>
    <dbReference type="NCBI Taxonomy" id="1550024"/>
    <lineage>
        <taxon>Bacteria</taxon>
        <taxon>Bacillati</taxon>
        <taxon>Bacillota</taxon>
        <taxon>Clostridia</taxon>
        <taxon>Eubacteriales</taxon>
        <taxon>Oscillospiraceae</taxon>
        <taxon>Ruthenibacterium</taxon>
    </lineage>
</organism>
<dbReference type="EMBL" id="JXXK01000039">
    <property type="protein sequence ID" value="KJF38538.1"/>
    <property type="molecule type" value="Genomic_DNA"/>
</dbReference>
<protein>
    <submittedName>
        <fullName evidence="1">Uncharacterized protein</fullName>
    </submittedName>
</protein>
<evidence type="ECO:0000313" key="2">
    <source>
        <dbReference type="Proteomes" id="UP000032483"/>
    </source>
</evidence>
<dbReference type="AlphaFoldDB" id="A0A0D8IYC6"/>
<proteinExistence type="predicted"/>
<reference evidence="1" key="1">
    <citation type="submission" date="2015-02" db="EMBL/GenBank/DDBJ databases">
        <title>A novel member of the family Ruminococcaceae isolated from human feces.</title>
        <authorList>
            <person name="Shkoporov A.N."/>
            <person name="Chaplin A.V."/>
            <person name="Motuzova O.V."/>
            <person name="Kafarskaia L.I."/>
            <person name="Khokhlova E.V."/>
            <person name="Efimov B.A."/>
        </authorList>
    </citation>
    <scope>NUCLEOTIDE SEQUENCE [LARGE SCALE GENOMIC DNA]</scope>
    <source>
        <strain evidence="1">585-1</strain>
    </source>
</reference>
<dbReference type="Proteomes" id="UP000032483">
    <property type="component" value="Unassembled WGS sequence"/>
</dbReference>
<accession>A0A0D8IYC6</accession>
<name>A0A0D8IYC6_9FIRM</name>
<keyword evidence="2" id="KW-1185">Reference proteome</keyword>